<name>A0A158AFY7_9BURK</name>
<organism evidence="6 7">
    <name type="scientific">Caballeronia calidae</name>
    <dbReference type="NCBI Taxonomy" id="1777139"/>
    <lineage>
        <taxon>Bacteria</taxon>
        <taxon>Pseudomonadati</taxon>
        <taxon>Pseudomonadota</taxon>
        <taxon>Betaproteobacteria</taxon>
        <taxon>Burkholderiales</taxon>
        <taxon>Burkholderiaceae</taxon>
        <taxon>Caballeronia</taxon>
    </lineage>
</organism>
<dbReference type="PANTHER" id="PTHR30537">
    <property type="entry name" value="HTH-TYPE TRANSCRIPTIONAL REGULATOR"/>
    <property type="match status" value="1"/>
</dbReference>
<dbReference type="Proteomes" id="UP000071859">
    <property type="component" value="Unassembled WGS sequence"/>
</dbReference>
<evidence type="ECO:0000313" key="6">
    <source>
        <dbReference type="EMBL" id="SAK56556.1"/>
    </source>
</evidence>
<dbReference type="FunFam" id="1.10.10.10:FF:000001">
    <property type="entry name" value="LysR family transcriptional regulator"/>
    <property type="match status" value="1"/>
</dbReference>
<dbReference type="InterPro" id="IPR000847">
    <property type="entry name" value="LysR_HTH_N"/>
</dbReference>
<dbReference type="SUPFAM" id="SSF46785">
    <property type="entry name" value="Winged helix' DNA-binding domain"/>
    <property type="match status" value="1"/>
</dbReference>
<evidence type="ECO:0000256" key="4">
    <source>
        <dbReference type="ARBA" id="ARBA00023163"/>
    </source>
</evidence>
<dbReference type="InterPro" id="IPR036388">
    <property type="entry name" value="WH-like_DNA-bd_sf"/>
</dbReference>
<dbReference type="GO" id="GO:0003700">
    <property type="term" value="F:DNA-binding transcription factor activity"/>
    <property type="evidence" value="ECO:0007669"/>
    <property type="project" value="InterPro"/>
</dbReference>
<proteinExistence type="inferred from homology"/>
<keyword evidence="2" id="KW-0805">Transcription regulation</keyword>
<sequence length="376" mass="41528">MCIHVDASRPYDLTIADAPFFRSFNAAVASFFLAHRHSIVIKGKLNVIDRVHAMRVFTRVVDTNSFTRAAESLGMPRASVSTTVQQLEALVGVQLLARTTRRLNLTVDGAAYYERCAQILADIDELESGFGAGEERLRGRLRIEMPDTVATSIVVPALPEFHARYPQIELSIGIGNRNVDLVGEGVDCSVQLGELPDSGLVARRLGMLEQVTCASPAYLEKHGMPQSLDELARHVAVNCLSEKSGRPADFDFDVDGKPVTMKMRGFVQVADEHAYLACGVEGLGLIQPLRIAAQPFLRSGQLREVLPQWKSPPLKVSVAFLKSRQATPRVSVFVDWLAALFERSQKIDDTLTSLYRSAQRRGPTRRDRPEEETADA</sequence>
<comment type="caution">
    <text evidence="6">The sequence shown here is derived from an EMBL/GenBank/DDBJ whole genome shotgun (WGS) entry which is preliminary data.</text>
</comment>
<keyword evidence="3" id="KW-0238">DNA-binding</keyword>
<dbReference type="AlphaFoldDB" id="A0A158AFY7"/>
<dbReference type="GO" id="GO:0043565">
    <property type="term" value="F:sequence-specific DNA binding"/>
    <property type="evidence" value="ECO:0007669"/>
    <property type="project" value="TreeGrafter"/>
</dbReference>
<evidence type="ECO:0000259" key="5">
    <source>
        <dbReference type="PROSITE" id="PS50931"/>
    </source>
</evidence>
<dbReference type="InterPro" id="IPR005119">
    <property type="entry name" value="LysR_subst-bd"/>
</dbReference>
<accession>A0A158AFY7</accession>
<dbReference type="CDD" id="cd08472">
    <property type="entry name" value="PBP2_CrgA_like_3"/>
    <property type="match status" value="1"/>
</dbReference>
<evidence type="ECO:0000256" key="2">
    <source>
        <dbReference type="ARBA" id="ARBA00023015"/>
    </source>
</evidence>
<dbReference type="GO" id="GO:0006351">
    <property type="term" value="P:DNA-templated transcription"/>
    <property type="evidence" value="ECO:0007669"/>
    <property type="project" value="TreeGrafter"/>
</dbReference>
<dbReference type="Pfam" id="PF00126">
    <property type="entry name" value="HTH_1"/>
    <property type="match status" value="1"/>
</dbReference>
<evidence type="ECO:0000256" key="3">
    <source>
        <dbReference type="ARBA" id="ARBA00023125"/>
    </source>
</evidence>
<gene>
    <name evidence="6" type="ORF">AWB78_01587</name>
</gene>
<dbReference type="PROSITE" id="PS50931">
    <property type="entry name" value="HTH_LYSR"/>
    <property type="match status" value="1"/>
</dbReference>
<protein>
    <submittedName>
        <fullName evidence="6">LysR family transcriptional regulator</fullName>
    </submittedName>
</protein>
<evidence type="ECO:0000313" key="7">
    <source>
        <dbReference type="Proteomes" id="UP000071859"/>
    </source>
</evidence>
<dbReference type="InterPro" id="IPR036390">
    <property type="entry name" value="WH_DNA-bd_sf"/>
</dbReference>
<dbReference type="Pfam" id="PF03466">
    <property type="entry name" value="LysR_substrate"/>
    <property type="match status" value="1"/>
</dbReference>
<dbReference type="EMBL" id="FCOX02000005">
    <property type="protein sequence ID" value="SAK56556.1"/>
    <property type="molecule type" value="Genomic_DNA"/>
</dbReference>
<dbReference type="Gene3D" id="1.10.10.10">
    <property type="entry name" value="Winged helix-like DNA-binding domain superfamily/Winged helix DNA-binding domain"/>
    <property type="match status" value="1"/>
</dbReference>
<dbReference type="Gene3D" id="3.40.190.290">
    <property type="match status" value="1"/>
</dbReference>
<keyword evidence="4" id="KW-0804">Transcription</keyword>
<evidence type="ECO:0000256" key="1">
    <source>
        <dbReference type="ARBA" id="ARBA00009437"/>
    </source>
</evidence>
<dbReference type="InterPro" id="IPR058163">
    <property type="entry name" value="LysR-type_TF_proteobact-type"/>
</dbReference>
<dbReference type="PANTHER" id="PTHR30537:SF72">
    <property type="entry name" value="LYSR FAMILY TRANSCRIPTIONAL REGULATOR"/>
    <property type="match status" value="1"/>
</dbReference>
<comment type="similarity">
    <text evidence="1">Belongs to the LysR transcriptional regulatory family.</text>
</comment>
<keyword evidence="7" id="KW-1185">Reference proteome</keyword>
<dbReference type="SUPFAM" id="SSF53850">
    <property type="entry name" value="Periplasmic binding protein-like II"/>
    <property type="match status" value="1"/>
</dbReference>
<reference evidence="6" key="1">
    <citation type="submission" date="2016-01" db="EMBL/GenBank/DDBJ databases">
        <authorList>
            <person name="Peeters C."/>
        </authorList>
    </citation>
    <scope>NUCLEOTIDE SEQUENCE</scope>
    <source>
        <strain evidence="6">LMG 29321</strain>
    </source>
</reference>
<feature type="domain" description="HTH lysR-type" evidence="5">
    <location>
        <begin position="49"/>
        <end position="106"/>
    </location>
</feature>